<evidence type="ECO:0000259" key="1">
    <source>
        <dbReference type="Pfam" id="PF04230"/>
    </source>
</evidence>
<accession>A0A2K8NBE6</accession>
<dbReference type="Pfam" id="PF04230">
    <property type="entry name" value="PS_pyruv_trans"/>
    <property type="match status" value="1"/>
</dbReference>
<organism evidence="2 3">
    <name type="scientific">Kyrpidia spormannii</name>
    <dbReference type="NCBI Taxonomy" id="2055160"/>
    <lineage>
        <taxon>Bacteria</taxon>
        <taxon>Bacillati</taxon>
        <taxon>Bacillota</taxon>
        <taxon>Bacilli</taxon>
        <taxon>Bacillales</taxon>
        <taxon>Alicyclobacillaceae</taxon>
        <taxon>Kyrpidia</taxon>
    </lineage>
</organism>
<dbReference type="Gene3D" id="3.40.50.2000">
    <property type="entry name" value="Glycogen Phosphorylase B"/>
    <property type="match status" value="1"/>
</dbReference>
<gene>
    <name evidence="2" type="primary">csaB</name>
    <name evidence="2" type="ORF">CVV65_15435</name>
</gene>
<dbReference type="AlphaFoldDB" id="A0A2K8NBE6"/>
<proteinExistence type="predicted"/>
<keyword evidence="3" id="KW-1185">Reference proteome</keyword>
<feature type="domain" description="Polysaccharide pyruvyl transferase" evidence="1">
    <location>
        <begin position="16"/>
        <end position="298"/>
    </location>
</feature>
<dbReference type="PANTHER" id="PTHR36836">
    <property type="entry name" value="COLANIC ACID BIOSYNTHESIS PROTEIN WCAK"/>
    <property type="match status" value="1"/>
</dbReference>
<dbReference type="RefSeq" id="WP_100668896.1">
    <property type="nucleotide sequence ID" value="NZ_CP024955.1"/>
</dbReference>
<reference evidence="3" key="1">
    <citation type="submission" date="2017-11" db="EMBL/GenBank/DDBJ databases">
        <title>Complete Genome Sequence of Kyrpidia sp. Strain EA-1, a thermophilic, hydrogen-oxidizing Bacterium, isolated from the Azores.</title>
        <authorList>
            <person name="Reiner J.E."/>
            <person name="Lapp C.J."/>
            <person name="Bunk B."/>
            <person name="Gescher J."/>
        </authorList>
    </citation>
    <scope>NUCLEOTIDE SEQUENCE [LARGE SCALE GENOMIC DNA]</scope>
    <source>
        <strain evidence="3">EA-1</strain>
    </source>
</reference>
<evidence type="ECO:0000313" key="3">
    <source>
        <dbReference type="Proteomes" id="UP000231932"/>
    </source>
</evidence>
<dbReference type="NCBIfam" id="TIGR03609">
    <property type="entry name" value="S_layer_CsaB"/>
    <property type="match status" value="1"/>
</dbReference>
<dbReference type="SUPFAM" id="SSF53756">
    <property type="entry name" value="UDP-Glycosyltransferase/glycogen phosphorylase"/>
    <property type="match status" value="1"/>
</dbReference>
<dbReference type="InterPro" id="IPR007345">
    <property type="entry name" value="Polysacch_pyruvyl_Trfase"/>
</dbReference>
<keyword evidence="2" id="KW-0808">Transferase</keyword>
<evidence type="ECO:0000313" key="2">
    <source>
        <dbReference type="EMBL" id="ATY86147.1"/>
    </source>
</evidence>
<dbReference type="Proteomes" id="UP000231932">
    <property type="component" value="Chromosome"/>
</dbReference>
<dbReference type="GO" id="GO:0016740">
    <property type="term" value="F:transferase activity"/>
    <property type="evidence" value="ECO:0007669"/>
    <property type="project" value="UniProtKB-KW"/>
</dbReference>
<dbReference type="PANTHER" id="PTHR36836:SF1">
    <property type="entry name" value="COLANIC ACID BIOSYNTHESIS PROTEIN WCAK"/>
    <property type="match status" value="1"/>
</dbReference>
<dbReference type="OrthoDB" id="3199616at2"/>
<dbReference type="EMBL" id="CP024955">
    <property type="protein sequence ID" value="ATY86147.1"/>
    <property type="molecule type" value="Genomic_DNA"/>
</dbReference>
<protein>
    <submittedName>
        <fullName evidence="2">Polysaccharide pyruvyl transferase CsaB</fullName>
    </submittedName>
</protein>
<dbReference type="InterPro" id="IPR019896">
    <property type="entry name" value="Polysacch_pyruvyl_Trfase_CsaB"/>
</dbReference>
<sequence length="370" mass="41693">MIVATILIAGYYGFHNAGDDAVLHGIITSLRRYDPTVHCRVLSNQPRHTRALFRIPAYDRWNPWTIIRQLKKADMLVMGGGGLLQDVTSPRSILYYLGVVQMAKWLDKPVVFYAQGFGPVRRPLSKWLIRRTLNDIDLITVRDEGSRDDFLRTGVTRPPLLVTADPAMAIDTSLVDAEMGRAILERHRVPTSRVAVVSVREWPTAKVPYKRIFAEGLKRLIEKGWHVVFLPMQHPKDLRPSREIARCLGHGSTVIETPLTVFDILNVIKAADMVVGMRLHSLILAALLSVPAVAFSYDQKIERFSRRVGIPCAGSTQAADEETFIHTLLSCSEHLDEARAAMMPGTDEMRHLALETARRTIEILHRRLGE</sequence>
<name>A0A2K8NBE6_9BACL</name>
<dbReference type="KEGG" id="kyr:CVV65_15435"/>